<organism evidence="2 3">
    <name type="scientific">Kribbella pittospori</name>
    <dbReference type="NCBI Taxonomy" id="722689"/>
    <lineage>
        <taxon>Bacteria</taxon>
        <taxon>Bacillati</taxon>
        <taxon>Actinomycetota</taxon>
        <taxon>Actinomycetes</taxon>
        <taxon>Propionibacteriales</taxon>
        <taxon>Kribbellaceae</taxon>
        <taxon>Kribbella</taxon>
    </lineage>
</organism>
<dbReference type="AlphaFoldDB" id="A0A4R0L3W6"/>
<dbReference type="PANTHER" id="PTHR43792:SF16">
    <property type="entry name" value="N-ACETYLTRANSFERASE DOMAIN-CONTAINING PROTEIN"/>
    <property type="match status" value="1"/>
</dbReference>
<dbReference type="EMBL" id="SJKB01000001">
    <property type="protein sequence ID" value="TCC66616.1"/>
    <property type="molecule type" value="Genomic_DNA"/>
</dbReference>
<evidence type="ECO:0000313" key="2">
    <source>
        <dbReference type="EMBL" id="TCC66616.1"/>
    </source>
</evidence>
<dbReference type="InterPro" id="IPR000182">
    <property type="entry name" value="GNAT_dom"/>
</dbReference>
<proteinExistence type="predicted"/>
<evidence type="ECO:0000313" key="3">
    <source>
        <dbReference type="Proteomes" id="UP000291144"/>
    </source>
</evidence>
<dbReference type="PANTHER" id="PTHR43792">
    <property type="entry name" value="GNAT FAMILY, PUTATIVE (AFU_ORTHOLOGUE AFUA_3G00765)-RELATED-RELATED"/>
    <property type="match status" value="1"/>
</dbReference>
<comment type="caution">
    <text evidence="2">The sequence shown here is derived from an EMBL/GenBank/DDBJ whole genome shotgun (WGS) entry which is preliminary data.</text>
</comment>
<protein>
    <submittedName>
        <fullName evidence="2">N-acetyltransferase</fullName>
    </submittedName>
</protein>
<dbReference type="GO" id="GO:0016747">
    <property type="term" value="F:acyltransferase activity, transferring groups other than amino-acyl groups"/>
    <property type="evidence" value="ECO:0007669"/>
    <property type="project" value="InterPro"/>
</dbReference>
<dbReference type="PROSITE" id="PS51186">
    <property type="entry name" value="GNAT"/>
    <property type="match status" value="1"/>
</dbReference>
<evidence type="ECO:0000259" key="1">
    <source>
        <dbReference type="PROSITE" id="PS51186"/>
    </source>
</evidence>
<dbReference type="InterPro" id="IPR051531">
    <property type="entry name" value="N-acetyltransferase"/>
</dbReference>
<accession>A0A4R0L3W6</accession>
<dbReference type="InterPro" id="IPR016181">
    <property type="entry name" value="Acyl_CoA_acyltransferase"/>
</dbReference>
<dbReference type="OrthoDB" id="3533156at2"/>
<sequence>MSPAGFYDPGVDVYLETGRLWLRRFTADDVDLLTGLDSDPEVMRFLTGKPTPREEIENVVLPQLLKVYAEHRELGTFAAYHKSDGAFIGWFGMQPTREPKMVGVGYRLNRTAWGQGYATEGTRALIDKAFGELGMDRVVADTMAVNHRSRAVMRRSGLRFVRVYHEVFDDPLPGTEFGEVQYAVDRPTWEAGRRA</sequence>
<gene>
    <name evidence="2" type="ORF">E0H73_05810</name>
</gene>
<dbReference type="Proteomes" id="UP000291144">
    <property type="component" value="Unassembled WGS sequence"/>
</dbReference>
<keyword evidence="3" id="KW-1185">Reference proteome</keyword>
<feature type="domain" description="N-acetyltransferase" evidence="1">
    <location>
        <begin position="20"/>
        <end position="187"/>
    </location>
</feature>
<dbReference type="Gene3D" id="3.40.630.30">
    <property type="match status" value="1"/>
</dbReference>
<keyword evidence="2" id="KW-0808">Transferase</keyword>
<reference evidence="2 3" key="1">
    <citation type="submission" date="2019-02" db="EMBL/GenBank/DDBJ databases">
        <title>Kribbella capetownensis sp. nov. and Kribbella speibonae sp. nov., isolated from soil.</title>
        <authorList>
            <person name="Curtis S.M."/>
            <person name="Norton I."/>
            <person name="Everest G.J."/>
            <person name="Meyers P.R."/>
        </authorList>
    </citation>
    <scope>NUCLEOTIDE SEQUENCE [LARGE SCALE GENOMIC DNA]</scope>
    <source>
        <strain evidence="2 3">NRRL B-24813</strain>
    </source>
</reference>
<dbReference type="SUPFAM" id="SSF55729">
    <property type="entry name" value="Acyl-CoA N-acyltransferases (Nat)"/>
    <property type="match status" value="1"/>
</dbReference>
<dbReference type="Pfam" id="PF13302">
    <property type="entry name" value="Acetyltransf_3"/>
    <property type="match status" value="1"/>
</dbReference>
<name>A0A4R0L3W6_9ACTN</name>